<evidence type="ECO:0000259" key="6">
    <source>
        <dbReference type="Pfam" id="PF07980"/>
    </source>
</evidence>
<protein>
    <submittedName>
        <fullName evidence="8">RagB/SusD family nutrient uptake outer membrane protein</fullName>
    </submittedName>
</protein>
<organism evidence="8 9">
    <name type="scientific">Mucilaginibacter sabulilitoris</name>
    <dbReference type="NCBI Taxonomy" id="1173583"/>
    <lineage>
        <taxon>Bacteria</taxon>
        <taxon>Pseudomonadati</taxon>
        <taxon>Bacteroidota</taxon>
        <taxon>Sphingobacteriia</taxon>
        <taxon>Sphingobacteriales</taxon>
        <taxon>Sphingobacteriaceae</taxon>
        <taxon>Mucilaginibacter</taxon>
    </lineage>
</organism>
<evidence type="ECO:0000256" key="3">
    <source>
        <dbReference type="ARBA" id="ARBA00022729"/>
    </source>
</evidence>
<evidence type="ECO:0000259" key="7">
    <source>
        <dbReference type="Pfam" id="PF14322"/>
    </source>
</evidence>
<keyword evidence="3" id="KW-0732">Signal</keyword>
<keyword evidence="9" id="KW-1185">Reference proteome</keyword>
<comment type="subcellular location">
    <subcellularLocation>
        <location evidence="1">Cell outer membrane</location>
    </subcellularLocation>
</comment>
<comment type="similarity">
    <text evidence="2">Belongs to the SusD family.</text>
</comment>
<proteinExistence type="inferred from homology"/>
<dbReference type="CDD" id="cd08977">
    <property type="entry name" value="SusD"/>
    <property type="match status" value="1"/>
</dbReference>
<dbReference type="Gene3D" id="1.25.40.390">
    <property type="match status" value="1"/>
</dbReference>
<accession>A0ABZ0TTI9</accession>
<sequence length="589" mass="64980">MKNHISKILLIMIAFIALICGCKKSEQFPVDKVTSYYVFNPLDSAGTSAQGYLYQIYAIVKNGHNRVSGDYLDAASDDAVSSKSGTIPVTLISTNGVNSLSFPANENFWEESNATGIPSNSGTPSSYWAGIRAANEFITKIGVVPVKGQSPTGVPTRYVWQSEARFLRAYFYFELVKRYGGVPLLGDKVFTLNDNVSLPRSSFADCIKYIVSECNAIKDSLLTYPLVTPDADNYRPTKGAAMALKARALLYAASPLFNGGNIDPANPLTGYTDFQADRWAQAATAALDVINLGTYKLDVDYKDIFLTQNNSERIWIRPNSISTDVEGTNGPVGFAVGGTGNTSPTQELVNSFPMQNGLPITDPASGYNPSDPYATFTTPARDPRLTANIFYNGSPWLNTTVQTYEGGQSKPNANLQQTHTGYYMRKFMGLSEKSATLVTHSTDWVVLRYAEILLSFAEARNEVEGSPQADVYKQLTDIRARAGIDPGASGNYGLKPNMTKEEMRAVIQNEWRIEFAFEEHRFFDIRRWKIAEGVMNQPRTGVSIVKIGPTLTFNPITVLSTAFTKKQYLYPIPYNEVAKNPNMKQNPGW</sequence>
<evidence type="ECO:0000256" key="5">
    <source>
        <dbReference type="ARBA" id="ARBA00023237"/>
    </source>
</evidence>
<feature type="domain" description="RagB/SusD" evidence="6">
    <location>
        <begin position="333"/>
        <end position="589"/>
    </location>
</feature>
<evidence type="ECO:0000313" key="9">
    <source>
        <dbReference type="Proteomes" id="UP001324380"/>
    </source>
</evidence>
<evidence type="ECO:0000313" key="8">
    <source>
        <dbReference type="EMBL" id="WPU96392.1"/>
    </source>
</evidence>
<dbReference type="Proteomes" id="UP001324380">
    <property type="component" value="Chromosome"/>
</dbReference>
<dbReference type="RefSeq" id="WP_321565487.1">
    <property type="nucleotide sequence ID" value="NZ_CP139558.1"/>
</dbReference>
<reference evidence="8 9" key="1">
    <citation type="submission" date="2023-11" db="EMBL/GenBank/DDBJ databases">
        <title>Analysis of the Genomes of Mucilaginibacter gossypii cycad 4 and M. sabulilitoris SNA2: microbes with the potential for plant growth promotion.</title>
        <authorList>
            <person name="Hirsch A.M."/>
            <person name="Humm E."/>
            <person name="Rubbi M."/>
            <person name="Del Vecchio G."/>
            <person name="Ha S.M."/>
            <person name="Pellegrini M."/>
            <person name="Gunsalus R.P."/>
        </authorList>
    </citation>
    <scope>NUCLEOTIDE SEQUENCE [LARGE SCALE GENOMIC DNA]</scope>
    <source>
        <strain evidence="8 9">SNA2</strain>
    </source>
</reference>
<dbReference type="SUPFAM" id="SSF48452">
    <property type="entry name" value="TPR-like"/>
    <property type="match status" value="1"/>
</dbReference>
<gene>
    <name evidence="8" type="ORF">SNE25_12765</name>
</gene>
<dbReference type="PROSITE" id="PS51257">
    <property type="entry name" value="PROKAR_LIPOPROTEIN"/>
    <property type="match status" value="1"/>
</dbReference>
<evidence type="ECO:0000256" key="2">
    <source>
        <dbReference type="ARBA" id="ARBA00006275"/>
    </source>
</evidence>
<dbReference type="Pfam" id="PF07980">
    <property type="entry name" value="SusD_RagB"/>
    <property type="match status" value="1"/>
</dbReference>
<keyword evidence="4" id="KW-0472">Membrane</keyword>
<evidence type="ECO:0000256" key="1">
    <source>
        <dbReference type="ARBA" id="ARBA00004442"/>
    </source>
</evidence>
<dbReference type="Pfam" id="PF14322">
    <property type="entry name" value="SusD-like_3"/>
    <property type="match status" value="1"/>
</dbReference>
<dbReference type="InterPro" id="IPR033985">
    <property type="entry name" value="SusD-like_N"/>
</dbReference>
<dbReference type="InterPro" id="IPR011990">
    <property type="entry name" value="TPR-like_helical_dom_sf"/>
</dbReference>
<evidence type="ECO:0000256" key="4">
    <source>
        <dbReference type="ARBA" id="ARBA00023136"/>
    </source>
</evidence>
<feature type="domain" description="SusD-like N-terminal" evidence="7">
    <location>
        <begin position="125"/>
        <end position="248"/>
    </location>
</feature>
<keyword evidence="5" id="KW-0998">Cell outer membrane</keyword>
<dbReference type="EMBL" id="CP139558">
    <property type="protein sequence ID" value="WPU96392.1"/>
    <property type="molecule type" value="Genomic_DNA"/>
</dbReference>
<dbReference type="InterPro" id="IPR012944">
    <property type="entry name" value="SusD_RagB_dom"/>
</dbReference>
<name>A0ABZ0TTI9_9SPHI</name>